<evidence type="ECO:0000256" key="2">
    <source>
        <dbReference type="ARBA" id="ARBA00022737"/>
    </source>
</evidence>
<keyword evidence="5" id="KW-0805">Transcription regulation</keyword>
<evidence type="ECO:0000313" key="6">
    <source>
        <dbReference type="EMBL" id="ELY81859.1"/>
    </source>
</evidence>
<dbReference type="InterPro" id="IPR012295">
    <property type="entry name" value="TBP_dom_sf"/>
</dbReference>
<gene>
    <name evidence="5" type="primary">tbp</name>
    <name evidence="6" type="ORF">C487_02928</name>
</gene>
<dbReference type="InterPro" id="IPR000814">
    <property type="entry name" value="TBP"/>
</dbReference>
<dbReference type="OrthoDB" id="350539at2157"/>
<dbReference type="PANTHER" id="PTHR10126">
    <property type="entry name" value="TATA-BOX BINDING PROTEIN"/>
    <property type="match status" value="1"/>
</dbReference>
<dbReference type="AlphaFoldDB" id="L9Z664"/>
<dbReference type="HAMAP" id="MF_00408">
    <property type="entry name" value="TATA_bind_prot_arch"/>
    <property type="match status" value="1"/>
</dbReference>
<name>L9Z664_9EURY</name>
<keyword evidence="2 5" id="KW-0677">Repeat</keyword>
<evidence type="ECO:0000256" key="5">
    <source>
        <dbReference type="HAMAP-Rule" id="MF_00408"/>
    </source>
</evidence>
<evidence type="ECO:0000256" key="1">
    <source>
        <dbReference type="ARBA" id="ARBA00005560"/>
    </source>
</evidence>
<dbReference type="GO" id="GO:0003700">
    <property type="term" value="F:DNA-binding transcription factor activity"/>
    <property type="evidence" value="ECO:0007669"/>
    <property type="project" value="UniProtKB-UniRule"/>
</dbReference>
<dbReference type="SUPFAM" id="SSF55945">
    <property type="entry name" value="TATA-box binding protein-like"/>
    <property type="match status" value="2"/>
</dbReference>
<dbReference type="Gene3D" id="3.30.310.10">
    <property type="entry name" value="TATA-Binding Protein"/>
    <property type="match status" value="2"/>
</dbReference>
<keyword evidence="3 5" id="KW-0238">DNA-binding</keyword>
<comment type="caution">
    <text evidence="5">Lacks conserved residue(s) required for the propagation of feature annotation.</text>
</comment>
<sequence length="183" mass="20132">MSDSEVDVVNIAALGTLGVEVDIEQVVDDAELPVANFDPEYNAAFFRFVEDGELIILYTSGKYILRGGDEFETMHDVNARFLDFISNLGISVDDPSLEVKNVVSVGNLEREINLNALTIALGLEETEYEPEQFPGLVYRPADSQCVLLVFSSGKVVVTGGRSEEEDSEAFKSLRETLDDPAFL</sequence>
<proteinExistence type="inferred from homology"/>
<dbReference type="Proteomes" id="UP000011618">
    <property type="component" value="Unassembled WGS sequence"/>
</dbReference>
<dbReference type="Pfam" id="PF00352">
    <property type="entry name" value="TBP"/>
    <property type="match status" value="2"/>
</dbReference>
<evidence type="ECO:0000256" key="3">
    <source>
        <dbReference type="ARBA" id="ARBA00023125"/>
    </source>
</evidence>
<evidence type="ECO:0000256" key="4">
    <source>
        <dbReference type="ARBA" id="ARBA00023163"/>
    </source>
</evidence>
<comment type="similarity">
    <text evidence="1 5">Belongs to the TBP family.</text>
</comment>
<accession>L9Z664</accession>
<evidence type="ECO:0000313" key="7">
    <source>
        <dbReference type="Proteomes" id="UP000011618"/>
    </source>
</evidence>
<comment type="function">
    <text evidence="5">General factor that plays a role in the activation of archaeal genes transcribed by RNA polymerase. Binds specifically to the TATA box promoter element which lies close to the position of transcription initiation.</text>
</comment>
<dbReference type="RefSeq" id="WP_006184164.1">
    <property type="nucleotide sequence ID" value="NZ_AOII01000024.1"/>
</dbReference>
<dbReference type="EMBL" id="AOII01000024">
    <property type="protein sequence ID" value="ELY81859.1"/>
    <property type="molecule type" value="Genomic_DNA"/>
</dbReference>
<dbReference type="PATRIC" id="fig|1227495.3.peg.576"/>
<dbReference type="eggNOG" id="arCOG01764">
    <property type="taxonomic scope" value="Archaea"/>
</dbReference>
<organism evidence="6 7">
    <name type="scientific">Natrinema pallidum DSM 3751</name>
    <dbReference type="NCBI Taxonomy" id="1227495"/>
    <lineage>
        <taxon>Archaea</taxon>
        <taxon>Methanobacteriati</taxon>
        <taxon>Methanobacteriota</taxon>
        <taxon>Stenosarchaea group</taxon>
        <taxon>Halobacteria</taxon>
        <taxon>Halobacteriales</taxon>
        <taxon>Natrialbaceae</taxon>
        <taxon>Natrinema</taxon>
    </lineage>
</organism>
<protein>
    <recommendedName>
        <fullName evidence="5">TATA-box-binding protein</fullName>
    </recommendedName>
    <alternativeName>
        <fullName evidence="5">Box A-binding protein</fullName>
        <shortName evidence="5">BAP</shortName>
    </alternativeName>
    <alternativeName>
        <fullName evidence="5">TATA sequence-binding protein</fullName>
        <shortName evidence="5">TBP</shortName>
    </alternativeName>
    <alternativeName>
        <fullName evidence="5">TATA-box factor</fullName>
    </alternativeName>
</protein>
<dbReference type="GO" id="GO:0003677">
    <property type="term" value="F:DNA binding"/>
    <property type="evidence" value="ECO:0007669"/>
    <property type="project" value="UniProtKB-KW"/>
</dbReference>
<dbReference type="GO" id="GO:0006352">
    <property type="term" value="P:DNA-templated transcription initiation"/>
    <property type="evidence" value="ECO:0007669"/>
    <property type="project" value="InterPro"/>
</dbReference>
<comment type="caution">
    <text evidence="6">The sequence shown here is derived from an EMBL/GenBank/DDBJ whole genome shotgun (WGS) entry which is preliminary data.</text>
</comment>
<keyword evidence="4 5" id="KW-0804">Transcription</keyword>
<dbReference type="PRINTS" id="PR00686">
    <property type="entry name" value="TIFACTORIID"/>
</dbReference>
<reference evidence="6 7" key="1">
    <citation type="journal article" date="2014" name="PLoS Genet.">
        <title>Phylogenetically driven sequencing of extremely halophilic archaea reveals strategies for static and dynamic osmo-response.</title>
        <authorList>
            <person name="Becker E.A."/>
            <person name="Seitzer P.M."/>
            <person name="Tritt A."/>
            <person name="Larsen D."/>
            <person name="Krusor M."/>
            <person name="Yao A.I."/>
            <person name="Wu D."/>
            <person name="Madern D."/>
            <person name="Eisen J.A."/>
            <person name="Darling A.E."/>
            <person name="Facciotti M.T."/>
        </authorList>
    </citation>
    <scope>NUCLEOTIDE SEQUENCE [LARGE SCALE GENOMIC DNA]</scope>
    <source>
        <strain evidence="6 7">DSM 3751</strain>
    </source>
</reference>